<dbReference type="EMBL" id="AP019860">
    <property type="protein sequence ID" value="BBM86603.1"/>
    <property type="molecule type" value="Genomic_DNA"/>
</dbReference>
<dbReference type="CDD" id="cd00009">
    <property type="entry name" value="AAA"/>
    <property type="match status" value="1"/>
</dbReference>
<keyword evidence="4" id="KW-1185">Reference proteome</keyword>
<accession>A0A5S9IR60</accession>
<dbReference type="PANTHER" id="PTHR42759:SF1">
    <property type="entry name" value="MAGNESIUM-CHELATASE SUBUNIT CHLD"/>
    <property type="match status" value="1"/>
</dbReference>
<dbReference type="InterPro" id="IPR050764">
    <property type="entry name" value="CbbQ/NirQ/NorQ/GpvN"/>
</dbReference>
<dbReference type="RefSeq" id="WP_151970651.1">
    <property type="nucleotide sequence ID" value="NZ_AP019860.1"/>
</dbReference>
<dbReference type="KEGG" id="uam:UABAM_04989"/>
<dbReference type="Gene3D" id="3.40.50.300">
    <property type="entry name" value="P-loop containing nucleotide triphosphate hydrolases"/>
    <property type="match status" value="1"/>
</dbReference>
<evidence type="ECO:0000313" key="3">
    <source>
        <dbReference type="EMBL" id="BBM86603.1"/>
    </source>
</evidence>
<dbReference type="Pfam" id="PF07728">
    <property type="entry name" value="AAA_5"/>
    <property type="match status" value="1"/>
</dbReference>
<reference evidence="3 4" key="1">
    <citation type="submission" date="2019-08" db="EMBL/GenBank/DDBJ databases">
        <title>Complete genome sequence of Candidatus Uab amorphum.</title>
        <authorList>
            <person name="Shiratori T."/>
            <person name="Suzuki S."/>
            <person name="Kakizawa Y."/>
            <person name="Ishida K."/>
        </authorList>
    </citation>
    <scope>NUCLEOTIDE SEQUENCE [LARGE SCALE GENOMIC DNA]</scope>
    <source>
        <strain evidence="3 4">SRT547</strain>
    </source>
</reference>
<evidence type="ECO:0000313" key="4">
    <source>
        <dbReference type="Proteomes" id="UP000326354"/>
    </source>
</evidence>
<dbReference type="InterPro" id="IPR003593">
    <property type="entry name" value="AAA+_ATPase"/>
</dbReference>
<dbReference type="GO" id="GO:0016887">
    <property type="term" value="F:ATP hydrolysis activity"/>
    <property type="evidence" value="ECO:0007669"/>
    <property type="project" value="InterPro"/>
</dbReference>
<evidence type="ECO:0000259" key="2">
    <source>
        <dbReference type="SMART" id="SM00382"/>
    </source>
</evidence>
<dbReference type="Proteomes" id="UP000326354">
    <property type="component" value="Chromosome"/>
</dbReference>
<dbReference type="SMART" id="SM00382">
    <property type="entry name" value="AAA"/>
    <property type="match status" value="1"/>
</dbReference>
<evidence type="ECO:0000256" key="1">
    <source>
        <dbReference type="SAM" id="MobiDB-lite"/>
    </source>
</evidence>
<sequence>MLTKNVDMNVYRCENHRATLPWHKLAQACIETHPHLLLVGPPGCGKTTCAQDMARAYSGDFEVVWGTPETEVSHLWGTWNLDGEKTIFCKGPLAMALERNVFLIIEEIHLIPLETLASILALRGQSQVTNPYTGELTPIPQDFCLIATSNSISVQCRRNSGIAMALYDDFNIIEVPTLSDQQIYDFVKVNHPTVEEEICKKAIALWKDYRGICSSNENQISLSFRSLDRLIKFLVAGIDENAAKEVTLVNAYITDKEAHDSAKMRVSLGDGSSDSYYDSYDDDDDDDDDDDEY</sequence>
<feature type="domain" description="AAA+ ATPase" evidence="2">
    <location>
        <begin position="32"/>
        <end position="180"/>
    </location>
</feature>
<organism evidence="3 4">
    <name type="scientific">Uabimicrobium amorphum</name>
    <dbReference type="NCBI Taxonomy" id="2596890"/>
    <lineage>
        <taxon>Bacteria</taxon>
        <taxon>Pseudomonadati</taxon>
        <taxon>Planctomycetota</taxon>
        <taxon>Candidatus Uabimicrobiia</taxon>
        <taxon>Candidatus Uabimicrobiales</taxon>
        <taxon>Candidatus Uabimicrobiaceae</taxon>
        <taxon>Candidatus Uabimicrobium</taxon>
    </lineage>
</organism>
<feature type="compositionally biased region" description="Acidic residues" evidence="1">
    <location>
        <begin position="279"/>
        <end position="293"/>
    </location>
</feature>
<gene>
    <name evidence="3" type="ORF">UABAM_04989</name>
</gene>
<proteinExistence type="predicted"/>
<feature type="compositionally biased region" description="Low complexity" evidence="1">
    <location>
        <begin position="269"/>
        <end position="278"/>
    </location>
</feature>
<dbReference type="PANTHER" id="PTHR42759">
    <property type="entry name" value="MOXR FAMILY PROTEIN"/>
    <property type="match status" value="1"/>
</dbReference>
<dbReference type="AlphaFoldDB" id="A0A5S9IR60"/>
<dbReference type="GO" id="GO:0005524">
    <property type="term" value="F:ATP binding"/>
    <property type="evidence" value="ECO:0007669"/>
    <property type="project" value="InterPro"/>
</dbReference>
<dbReference type="InterPro" id="IPR027417">
    <property type="entry name" value="P-loop_NTPase"/>
</dbReference>
<feature type="region of interest" description="Disordered" evidence="1">
    <location>
        <begin position="264"/>
        <end position="293"/>
    </location>
</feature>
<dbReference type="InterPro" id="IPR011704">
    <property type="entry name" value="ATPase_dyneun-rel_AAA"/>
</dbReference>
<name>A0A5S9IR60_UABAM</name>
<dbReference type="OrthoDB" id="9808317at2"/>
<protein>
    <submittedName>
        <fullName evidence="3">ATPase</fullName>
    </submittedName>
</protein>
<dbReference type="SUPFAM" id="SSF52540">
    <property type="entry name" value="P-loop containing nucleoside triphosphate hydrolases"/>
    <property type="match status" value="1"/>
</dbReference>